<evidence type="ECO:0000259" key="10">
    <source>
        <dbReference type="PROSITE" id="PS50929"/>
    </source>
</evidence>
<dbReference type="InterPro" id="IPR017871">
    <property type="entry name" value="ABC_transporter-like_CS"/>
</dbReference>
<gene>
    <name evidence="11" type="ORF">GCM10023205_02870</name>
</gene>
<dbReference type="SUPFAM" id="SSF90123">
    <property type="entry name" value="ABC transporter transmembrane region"/>
    <property type="match status" value="1"/>
</dbReference>
<evidence type="ECO:0000313" key="11">
    <source>
        <dbReference type="EMBL" id="GAA4946509.1"/>
    </source>
</evidence>
<dbReference type="PROSITE" id="PS50929">
    <property type="entry name" value="ABC_TM1F"/>
    <property type="match status" value="1"/>
</dbReference>
<feature type="transmembrane region" description="Helical" evidence="8">
    <location>
        <begin position="81"/>
        <end position="110"/>
    </location>
</feature>
<keyword evidence="5 8" id="KW-1133">Transmembrane helix</keyword>
<evidence type="ECO:0000256" key="7">
    <source>
        <dbReference type="SAM" id="MobiDB-lite"/>
    </source>
</evidence>
<dbReference type="PANTHER" id="PTHR43394:SF1">
    <property type="entry name" value="ATP-BINDING CASSETTE SUB-FAMILY B MEMBER 10, MITOCHONDRIAL"/>
    <property type="match status" value="1"/>
</dbReference>
<keyword evidence="2 8" id="KW-0812">Transmembrane</keyword>
<evidence type="ECO:0000256" key="5">
    <source>
        <dbReference type="ARBA" id="ARBA00022989"/>
    </source>
</evidence>
<dbReference type="Gene3D" id="1.20.1560.10">
    <property type="entry name" value="ABC transporter type 1, transmembrane domain"/>
    <property type="match status" value="1"/>
</dbReference>
<feature type="transmembrane region" description="Helical" evidence="8">
    <location>
        <begin position="312"/>
        <end position="334"/>
    </location>
</feature>
<dbReference type="Pfam" id="PF00005">
    <property type="entry name" value="ABC_tran"/>
    <property type="match status" value="1"/>
</dbReference>
<keyword evidence="4 11" id="KW-0067">ATP-binding</keyword>
<feature type="region of interest" description="Disordered" evidence="7">
    <location>
        <begin position="1"/>
        <end position="31"/>
    </location>
</feature>
<dbReference type="RefSeq" id="WP_345673343.1">
    <property type="nucleotide sequence ID" value="NZ_BAABHS010000001.1"/>
</dbReference>
<feature type="transmembrane region" description="Helical" evidence="8">
    <location>
        <begin position="203"/>
        <end position="221"/>
    </location>
</feature>
<dbReference type="EMBL" id="BAABHS010000001">
    <property type="protein sequence ID" value="GAA4946509.1"/>
    <property type="molecule type" value="Genomic_DNA"/>
</dbReference>
<dbReference type="InterPro" id="IPR027417">
    <property type="entry name" value="P-loop_NTPase"/>
</dbReference>
<feature type="domain" description="ABC transporter" evidence="9">
    <location>
        <begin position="404"/>
        <end position="643"/>
    </location>
</feature>
<dbReference type="InterPro" id="IPR011527">
    <property type="entry name" value="ABC1_TM_dom"/>
</dbReference>
<evidence type="ECO:0000256" key="4">
    <source>
        <dbReference type="ARBA" id="ARBA00022840"/>
    </source>
</evidence>
<name>A0ABP9GKH0_9ACTN</name>
<evidence type="ECO:0000256" key="1">
    <source>
        <dbReference type="ARBA" id="ARBA00004651"/>
    </source>
</evidence>
<dbReference type="SMART" id="SM00382">
    <property type="entry name" value="AAA"/>
    <property type="match status" value="1"/>
</dbReference>
<evidence type="ECO:0000256" key="3">
    <source>
        <dbReference type="ARBA" id="ARBA00022741"/>
    </source>
</evidence>
<dbReference type="Proteomes" id="UP001500466">
    <property type="component" value="Unassembled WGS sequence"/>
</dbReference>
<protein>
    <submittedName>
        <fullName evidence="11">ABC transporter ATP-binding protein</fullName>
    </submittedName>
</protein>
<keyword evidence="6 8" id="KW-0472">Membrane</keyword>
<evidence type="ECO:0000256" key="2">
    <source>
        <dbReference type="ARBA" id="ARBA00022692"/>
    </source>
</evidence>
<accession>A0ABP9GKH0</accession>
<feature type="transmembrane region" description="Helical" evidence="8">
    <location>
        <begin position="122"/>
        <end position="146"/>
    </location>
</feature>
<evidence type="ECO:0000259" key="9">
    <source>
        <dbReference type="PROSITE" id="PS50893"/>
    </source>
</evidence>
<dbReference type="PROSITE" id="PS00211">
    <property type="entry name" value="ABC_TRANSPORTER_1"/>
    <property type="match status" value="1"/>
</dbReference>
<sequence>MPTDAPDPDDRTSTEIPAPRAPSPHESLDDTPADEELRFVSSFADTDAVLNKVTTRAMATRLPRLIGTALRLVWDVDRRALLALLACQVAAGVLEAAGLLATTATITAVIASGDVLARLRDAAPSLCLLAGAVGARAGLGVAVVYLSQRLTPQINRKAEALLLEAIASAELEAYDHPGFVAEYDAADRGAQSMRTLLTHSQDVIAAAASFAAAASVITYLHPVLLPLLLLGAIPRGIAAVRAARIEYQTSTETQHERVLLNNLRWQIADEWRANQLRAFTLAPHLLAVYEKHADKVQRITQAAAARAARVSILGALAGGAAAGLVWGAVVWLLATHRMSVAAAGTAVIALRTVSTSLGGIVGAGTSMYGTGLYMDNWQQFLDRAGGHRMELRRGGDELPKPRVFRAEGVGFTYQGRKKPAVDGVDLEVPVGKIVALVGENGSGKSTLANLLTGLYMPTTGRVTWDGRDTRDLAPRAAWKHICYLTQHVVHWPLVARDNITAGQPRADHDAAMARALAASGADEVVDGLEHGLHTSLAHEFMGGTDLSGGQWQRINLARAYYRPGVLVVLDEPTSALDPRAEHRIFKGLREQAQDRAVVLVTHRLANVAFADEIVVLEHGRVRERGTFDELVKAEGLFAELWQLQQDR</sequence>
<dbReference type="Gene3D" id="3.40.50.300">
    <property type="entry name" value="P-loop containing nucleotide triphosphate hydrolases"/>
    <property type="match status" value="1"/>
</dbReference>
<dbReference type="InterPro" id="IPR036640">
    <property type="entry name" value="ABC1_TM_sf"/>
</dbReference>
<dbReference type="GO" id="GO:0005524">
    <property type="term" value="F:ATP binding"/>
    <property type="evidence" value="ECO:0007669"/>
    <property type="project" value="UniProtKB-KW"/>
</dbReference>
<dbReference type="InterPro" id="IPR003439">
    <property type="entry name" value="ABC_transporter-like_ATP-bd"/>
</dbReference>
<dbReference type="InterPro" id="IPR039421">
    <property type="entry name" value="Type_1_exporter"/>
</dbReference>
<evidence type="ECO:0000256" key="8">
    <source>
        <dbReference type="SAM" id="Phobius"/>
    </source>
</evidence>
<dbReference type="PROSITE" id="PS50893">
    <property type="entry name" value="ABC_TRANSPORTER_2"/>
    <property type="match status" value="1"/>
</dbReference>
<keyword evidence="3" id="KW-0547">Nucleotide-binding</keyword>
<dbReference type="CDD" id="cd03228">
    <property type="entry name" value="ABCC_MRP_Like"/>
    <property type="match status" value="1"/>
</dbReference>
<comment type="subcellular location">
    <subcellularLocation>
        <location evidence="1">Cell membrane</location>
        <topology evidence="1">Multi-pass membrane protein</topology>
    </subcellularLocation>
</comment>
<keyword evidence="12" id="KW-1185">Reference proteome</keyword>
<evidence type="ECO:0000313" key="12">
    <source>
        <dbReference type="Proteomes" id="UP001500466"/>
    </source>
</evidence>
<dbReference type="PANTHER" id="PTHR43394">
    <property type="entry name" value="ATP-DEPENDENT PERMEASE MDL1, MITOCHONDRIAL"/>
    <property type="match status" value="1"/>
</dbReference>
<reference evidence="12" key="1">
    <citation type="journal article" date="2019" name="Int. J. Syst. Evol. Microbiol.">
        <title>The Global Catalogue of Microorganisms (GCM) 10K type strain sequencing project: providing services to taxonomists for standard genome sequencing and annotation.</title>
        <authorList>
            <consortium name="The Broad Institute Genomics Platform"/>
            <consortium name="The Broad Institute Genome Sequencing Center for Infectious Disease"/>
            <person name="Wu L."/>
            <person name="Ma J."/>
        </authorList>
    </citation>
    <scope>NUCLEOTIDE SEQUENCE [LARGE SCALE GENOMIC DNA]</scope>
    <source>
        <strain evidence="12">JCM 17986</strain>
    </source>
</reference>
<evidence type="ECO:0000256" key="6">
    <source>
        <dbReference type="ARBA" id="ARBA00023136"/>
    </source>
</evidence>
<feature type="domain" description="ABC transmembrane type-1" evidence="10">
    <location>
        <begin position="82"/>
        <end position="369"/>
    </location>
</feature>
<dbReference type="InterPro" id="IPR003593">
    <property type="entry name" value="AAA+_ATPase"/>
</dbReference>
<dbReference type="SUPFAM" id="SSF52540">
    <property type="entry name" value="P-loop containing nucleoside triphosphate hydrolases"/>
    <property type="match status" value="1"/>
</dbReference>
<organism evidence="11 12">
    <name type="scientific">Yinghuangia aomiensis</name>
    <dbReference type="NCBI Taxonomy" id="676205"/>
    <lineage>
        <taxon>Bacteria</taxon>
        <taxon>Bacillati</taxon>
        <taxon>Actinomycetota</taxon>
        <taxon>Actinomycetes</taxon>
        <taxon>Kitasatosporales</taxon>
        <taxon>Streptomycetaceae</taxon>
        <taxon>Yinghuangia</taxon>
    </lineage>
</organism>
<proteinExistence type="predicted"/>
<comment type="caution">
    <text evidence="11">The sequence shown here is derived from an EMBL/GenBank/DDBJ whole genome shotgun (WGS) entry which is preliminary data.</text>
</comment>